<protein>
    <recommendedName>
        <fullName evidence="7">Formin-like protein</fullName>
    </recommendedName>
</protein>
<feature type="region of interest" description="Disordered" evidence="2">
    <location>
        <begin position="1303"/>
        <end position="1323"/>
    </location>
</feature>
<feature type="domain" description="WW" evidence="3">
    <location>
        <begin position="842"/>
        <end position="868"/>
    </location>
</feature>
<organism evidence="5 6">
    <name type="scientific">Triparma retinervis</name>
    <dbReference type="NCBI Taxonomy" id="2557542"/>
    <lineage>
        <taxon>Eukaryota</taxon>
        <taxon>Sar</taxon>
        <taxon>Stramenopiles</taxon>
        <taxon>Ochrophyta</taxon>
        <taxon>Bolidophyceae</taxon>
        <taxon>Parmales</taxon>
        <taxon>Triparmaceae</taxon>
        <taxon>Triparma</taxon>
    </lineage>
</organism>
<dbReference type="Gene3D" id="1.25.40.20">
    <property type="entry name" value="Ankyrin repeat-containing domain"/>
    <property type="match status" value="1"/>
</dbReference>
<dbReference type="PANTHER" id="PTHR45725:SF1">
    <property type="entry name" value="DISHEVELLED ASSOCIATED ACTIVATOR OF MORPHOGENESIS, ISOFORM D"/>
    <property type="match status" value="1"/>
</dbReference>
<feature type="compositionally biased region" description="Low complexity" evidence="2">
    <location>
        <begin position="906"/>
        <end position="931"/>
    </location>
</feature>
<proteinExistence type="predicted"/>
<feature type="region of interest" description="Disordered" evidence="2">
    <location>
        <begin position="769"/>
        <end position="803"/>
    </location>
</feature>
<dbReference type="SUPFAM" id="SSF101447">
    <property type="entry name" value="Formin homology 2 domain (FH2 domain)"/>
    <property type="match status" value="1"/>
</dbReference>
<dbReference type="PROSITE" id="PS50088">
    <property type="entry name" value="ANK_REPEAT"/>
    <property type="match status" value="3"/>
</dbReference>
<dbReference type="EMBL" id="BRXZ01000392">
    <property type="protein sequence ID" value="GMI10805.1"/>
    <property type="molecule type" value="Genomic_DNA"/>
</dbReference>
<gene>
    <name evidence="5" type="ORF">TrRE_jg12875</name>
</gene>
<comment type="caution">
    <text evidence="5">The sequence shown here is derived from an EMBL/GenBank/DDBJ whole genome shotgun (WGS) entry which is preliminary data.</text>
</comment>
<feature type="compositionally biased region" description="Low complexity" evidence="2">
    <location>
        <begin position="589"/>
        <end position="660"/>
    </location>
</feature>
<name>A0A9W7KTJ4_9STRA</name>
<evidence type="ECO:0000256" key="2">
    <source>
        <dbReference type="SAM" id="MobiDB-lite"/>
    </source>
</evidence>
<evidence type="ECO:0000259" key="3">
    <source>
        <dbReference type="PROSITE" id="PS50020"/>
    </source>
</evidence>
<evidence type="ECO:0000256" key="1">
    <source>
        <dbReference type="PROSITE-ProRule" id="PRU00023"/>
    </source>
</evidence>
<keyword evidence="6" id="KW-1185">Reference proteome</keyword>
<dbReference type="OrthoDB" id="1668162at2759"/>
<feature type="compositionally biased region" description="Polar residues" evidence="2">
    <location>
        <begin position="673"/>
        <end position="683"/>
    </location>
</feature>
<feature type="repeat" description="ANK" evidence="1">
    <location>
        <begin position="316"/>
        <end position="348"/>
    </location>
</feature>
<feature type="compositionally biased region" description="Pro residues" evidence="2">
    <location>
        <begin position="1685"/>
        <end position="1694"/>
    </location>
</feature>
<dbReference type="Pfam" id="PF10152">
    <property type="entry name" value="CCDC53"/>
    <property type="match status" value="2"/>
</dbReference>
<feature type="compositionally biased region" description="Basic and acidic residues" evidence="2">
    <location>
        <begin position="1641"/>
        <end position="1650"/>
    </location>
</feature>
<accession>A0A9W7KTJ4</accession>
<feature type="compositionally biased region" description="Polar residues" evidence="2">
    <location>
        <begin position="773"/>
        <end position="783"/>
    </location>
</feature>
<dbReference type="InterPro" id="IPR051425">
    <property type="entry name" value="Formin_Homology"/>
</dbReference>
<dbReference type="GO" id="GO:0071203">
    <property type="term" value="C:WASH complex"/>
    <property type="evidence" value="ECO:0007669"/>
    <property type="project" value="InterPro"/>
</dbReference>
<dbReference type="Pfam" id="PF02181">
    <property type="entry name" value="FH2"/>
    <property type="match status" value="1"/>
</dbReference>
<dbReference type="PANTHER" id="PTHR45725">
    <property type="entry name" value="FORMIN HOMOLOGY 2 FAMILY MEMBER"/>
    <property type="match status" value="1"/>
</dbReference>
<feature type="region of interest" description="Disordered" evidence="2">
    <location>
        <begin position="452"/>
        <end position="521"/>
    </location>
</feature>
<dbReference type="Gene3D" id="2.30.29.30">
    <property type="entry name" value="Pleckstrin-homology domain (PH domain)/Phosphotyrosine-binding domain (PTB)"/>
    <property type="match status" value="1"/>
</dbReference>
<feature type="region of interest" description="Disordered" evidence="2">
    <location>
        <begin position="1637"/>
        <end position="1737"/>
    </location>
</feature>
<feature type="compositionally biased region" description="Polar residues" evidence="2">
    <location>
        <begin position="452"/>
        <end position="472"/>
    </location>
</feature>
<dbReference type="PROSITE" id="PS50297">
    <property type="entry name" value="ANK_REP_REGION"/>
    <property type="match status" value="3"/>
</dbReference>
<dbReference type="InterPro" id="IPR011993">
    <property type="entry name" value="PH-like_dom_sf"/>
</dbReference>
<dbReference type="Pfam" id="PF12796">
    <property type="entry name" value="Ank_2"/>
    <property type="match status" value="3"/>
</dbReference>
<dbReference type="InterPro" id="IPR015425">
    <property type="entry name" value="FH2_Formin"/>
</dbReference>
<evidence type="ECO:0008006" key="7">
    <source>
        <dbReference type="Google" id="ProtNLM"/>
    </source>
</evidence>
<dbReference type="SMART" id="SM00498">
    <property type="entry name" value="FH2"/>
    <property type="match status" value="1"/>
</dbReference>
<feature type="compositionally biased region" description="Basic and acidic residues" evidence="2">
    <location>
        <begin position="1081"/>
        <end position="1122"/>
    </location>
</feature>
<feature type="domain" description="FH2" evidence="4">
    <location>
        <begin position="1244"/>
        <end position="1651"/>
    </location>
</feature>
<feature type="region of interest" description="Disordered" evidence="2">
    <location>
        <begin position="566"/>
        <end position="699"/>
    </location>
</feature>
<feature type="compositionally biased region" description="Acidic residues" evidence="2">
    <location>
        <begin position="1725"/>
        <end position="1737"/>
    </location>
</feature>
<evidence type="ECO:0000259" key="4">
    <source>
        <dbReference type="PROSITE" id="PS51444"/>
    </source>
</evidence>
<feature type="compositionally biased region" description="Polar residues" evidence="2">
    <location>
        <begin position="507"/>
        <end position="518"/>
    </location>
</feature>
<sequence>MDDIQNQLHPPVKVGNRNFLTLPYLLWDGIVMHKYPFNKTGGAPQLRTFRVKHGSPSESGVECVITGGGYNKFFCEKYNTQGVLKMAMAPLQLEWFDAKRHKEQNDITKTMCLEEMKAIKRGHQTPTFWSYAAARGVEAMHISDNCFSIEGRGRSVDCGCDRPETREAFLQAIGSLLRRFHNPLDEQIDYDEDPEGAHVDNLPYNEEEDKPKLFAAVKQDNIELIKYHFDTKNCPVDIMEDFSGDTVLISACRMGRIDVVALALERGARNDPHPDFGQTALQAAVSSGHANCVRIILETAAPSRSDEVIVNHEDANKEAPIHVSSRCGNLPVLELLIEHGANLHLVDSQGRTCLHCACLNGHRNCLGYILDAGGDLLLEERDRHGRTCLHLAVKGNKMDCVKLLLETAADVNAVTPDGLSPYKMAVKSSYHTLARLLLEYAKSYTSDACSMSESEQPCYTSSSDVETSSRKSSLPRPHKSMASPSVASRKSKASTGRMMLAKASMDSARSTNKGDSVWNSHGSLNSMSSSISNVPTPNSQSTMMFKGLDTYEAGVGGGVGGGGGGGGGYGSGYESPYGGRHTPQHTPRSQTSPYHHHQQQSYQQPQHFQHQHAQYPQHQPQIPPYQSHAQPQTQPQAHPQPYAQQHMPGQVQQQQQNRWQNHSARDLVRGAGWQQQPMQQHHTGPQHHQRQQYLQHSQSASPRMIVRAEGGVQQEIVDYASDSGYVGRNNNASGYSSDTGHRQVQSANYGTSNGYSSDAGYRTTSAVAMPRPNRSTSQPTIPTSVHDGYNSDAPPSMIQRDDSGRSIMSGITMMEESEDRITSPSSWDEDGTETFHINADLWNVYESEGYPYYLRMRDNHSQWDDPRIVGVDGEEEDSAGTTPTPDQQQTAHLPVHQPVHPPVHQPVNQPFNQPVNQPVHQPTQQQPVQQHKSVHKSLTVQTPYNTKPPQDPLTSPTTMPGVGATFINVHNSSSSGANPPHAHQPLLSEPKPPISAEQVFASKAVQEDGFVEAKSDFEDEFQEAKDAPIPEQEAPNNNLVAMLKAKVGGGGAAAAAAGAKDSGHANPLEAMLKAKMGGGESKVESRAESKAEETAADETKAESKTNEVHPHVTKEDLKKDEETKKYVKMASVGVPAESVAQKMQSDRVNPAKIESFRAAFNIQNDAKEVEQSEEKSMAPLTKEELSEIPELSKYMRMSKMGIPPPAVSQKMVKDGVSPAHISKFEITFGLASTPTGGHSGGTVPPAKRRTTVKMTKVFMNQISSDKLKNSLWGADDGGDDDNELAKEDIKALEEAFGQSNIAKSPTKSAGISAPGTPSKPKEVSLVDGKRAYNVNIGLAQFKSSFGEDYDLLMEAIVSLDETKLKMENLANLRSLLPSPTEMRQVGSFKGNIKSLGRCERFFVAASKRPLISEMAKSFYIILSFQESYASSLERFEAVNAACEQILQSKSLGPLLKKVLAVGNLMNEANNKPKAAGITLESLVKICLTKGSDKKTTVMDHVVQMFIEKEGVEGQRILMIGDELNGLKEGGRVKSMKGLYGELEDLKSGLRIVEKCRDGAGNATPDFVLGANKFFDKATPLIARLQESSTSTKESTSSLYRYFGEDEKRTECSFILSVLTQFVGLVRKSKETYIRRKRRKMLEKERQERRAAAAAAKNESKAPPPTVADGQFGSSRVGRSQAKAMAPPPRPPPTNPNHSFNTNLLEQAMTDRRRSIQPTGEAKGEGDEDEDEWLDAAS</sequence>
<reference evidence="5" key="1">
    <citation type="submission" date="2022-07" db="EMBL/GenBank/DDBJ databases">
        <title>Genome analysis of Parmales, a sister group of diatoms, reveals the evolutionary specialization of diatoms from phago-mixotrophs to photoautotrophs.</title>
        <authorList>
            <person name="Ban H."/>
            <person name="Sato S."/>
            <person name="Yoshikawa S."/>
            <person name="Kazumasa Y."/>
            <person name="Nakamura Y."/>
            <person name="Ichinomiya M."/>
            <person name="Saitoh K."/>
            <person name="Sato N."/>
            <person name="Blanc-Mathieu R."/>
            <person name="Endo H."/>
            <person name="Kuwata A."/>
            <person name="Ogata H."/>
        </authorList>
    </citation>
    <scope>NUCLEOTIDE SEQUENCE</scope>
</reference>
<feature type="repeat" description="ANK" evidence="1">
    <location>
        <begin position="384"/>
        <end position="416"/>
    </location>
</feature>
<dbReference type="PROSITE" id="PS51444">
    <property type="entry name" value="FH2"/>
    <property type="match status" value="1"/>
</dbReference>
<feature type="region of interest" description="Disordered" evidence="2">
    <location>
        <begin position="865"/>
        <end position="891"/>
    </location>
</feature>
<evidence type="ECO:0000313" key="5">
    <source>
        <dbReference type="EMBL" id="GMI10805.1"/>
    </source>
</evidence>
<feature type="repeat" description="ANK" evidence="1">
    <location>
        <begin position="349"/>
        <end position="381"/>
    </location>
</feature>
<feature type="region of interest" description="Disordered" evidence="2">
    <location>
        <begin position="1076"/>
        <end position="1122"/>
    </location>
</feature>
<dbReference type="InterPro" id="IPR042201">
    <property type="entry name" value="FH2_Formin_sf"/>
</dbReference>
<feature type="region of interest" description="Disordered" evidence="2">
    <location>
        <begin position="906"/>
        <end position="936"/>
    </location>
</feature>
<dbReference type="InterPro" id="IPR036770">
    <property type="entry name" value="Ankyrin_rpt-contain_sf"/>
</dbReference>
<keyword evidence="1" id="KW-0040">ANK repeat</keyword>
<dbReference type="InterPro" id="IPR019309">
    <property type="entry name" value="WASHC3"/>
</dbReference>
<dbReference type="InterPro" id="IPR002110">
    <property type="entry name" value="Ankyrin_rpt"/>
</dbReference>
<evidence type="ECO:0000313" key="6">
    <source>
        <dbReference type="Proteomes" id="UP001165082"/>
    </source>
</evidence>
<dbReference type="Proteomes" id="UP001165082">
    <property type="component" value="Unassembled WGS sequence"/>
</dbReference>
<dbReference type="PROSITE" id="PS01159">
    <property type="entry name" value="WW_DOMAIN_1"/>
    <property type="match status" value="1"/>
</dbReference>
<dbReference type="SUPFAM" id="SSF48403">
    <property type="entry name" value="Ankyrin repeat"/>
    <property type="match status" value="1"/>
</dbReference>
<feature type="compositionally biased region" description="Polar residues" evidence="2">
    <location>
        <begin position="879"/>
        <end position="891"/>
    </location>
</feature>
<dbReference type="PROSITE" id="PS50020">
    <property type="entry name" value="WW_DOMAIN_2"/>
    <property type="match status" value="1"/>
</dbReference>
<dbReference type="InterPro" id="IPR001202">
    <property type="entry name" value="WW_dom"/>
</dbReference>
<dbReference type="Gene3D" id="1.20.58.2220">
    <property type="entry name" value="Formin, FH2 domain"/>
    <property type="match status" value="1"/>
</dbReference>
<dbReference type="SMART" id="SM00248">
    <property type="entry name" value="ANK"/>
    <property type="match status" value="6"/>
</dbReference>